<organism evidence="3 4">
    <name type="scientific">Ciona savignyi</name>
    <name type="common">Pacific transparent sea squirt</name>
    <dbReference type="NCBI Taxonomy" id="51511"/>
    <lineage>
        <taxon>Eukaryota</taxon>
        <taxon>Metazoa</taxon>
        <taxon>Chordata</taxon>
        <taxon>Tunicata</taxon>
        <taxon>Ascidiacea</taxon>
        <taxon>Phlebobranchia</taxon>
        <taxon>Cionidae</taxon>
        <taxon>Ciona</taxon>
    </lineage>
</organism>
<sequence>MEKENKLNKAKLEEMERQLQSFQALEEKYKSEIIYLSNEVKRKTVAVKSKAEKRKVKRTSRKLTTPGDYEEEIVTSEDDCDVTIEKTDAGCQTTSCGESWVEDQTTLPLSFQQDLHSETQDPLSLRSRVEHEVKIRDLEKSIASLTALLQIKESEILQLQKAKDTLQTQIDELLHRNTEVQSIEQKSEHSGVQHSDLEEIKSKLKDLETKLSSKHRNQHNQGR</sequence>
<feature type="coiled-coil region" evidence="1">
    <location>
        <begin position="5"/>
        <end position="32"/>
    </location>
</feature>
<keyword evidence="4" id="KW-1185">Reference proteome</keyword>
<dbReference type="AlphaFoldDB" id="H2Z2A7"/>
<reference evidence="3" key="3">
    <citation type="submission" date="2025-09" db="UniProtKB">
        <authorList>
            <consortium name="Ensembl"/>
        </authorList>
    </citation>
    <scope>IDENTIFICATION</scope>
</reference>
<feature type="compositionally biased region" description="Basic and acidic residues" evidence="2">
    <location>
        <begin position="185"/>
        <end position="211"/>
    </location>
</feature>
<dbReference type="Proteomes" id="UP000007875">
    <property type="component" value="Unassembled WGS sequence"/>
</dbReference>
<evidence type="ECO:0000313" key="4">
    <source>
        <dbReference type="Proteomes" id="UP000007875"/>
    </source>
</evidence>
<evidence type="ECO:0000256" key="1">
    <source>
        <dbReference type="SAM" id="Coils"/>
    </source>
</evidence>
<feature type="compositionally biased region" description="Basic residues" evidence="2">
    <location>
        <begin position="212"/>
        <end position="223"/>
    </location>
</feature>
<proteinExistence type="predicted"/>
<keyword evidence="1" id="KW-0175">Coiled coil</keyword>
<evidence type="ECO:0000313" key="3">
    <source>
        <dbReference type="Ensembl" id="ENSCSAVP00000011719.1"/>
    </source>
</evidence>
<reference evidence="3" key="2">
    <citation type="submission" date="2025-08" db="UniProtKB">
        <authorList>
            <consortium name="Ensembl"/>
        </authorList>
    </citation>
    <scope>IDENTIFICATION</scope>
</reference>
<feature type="region of interest" description="Disordered" evidence="2">
    <location>
        <begin position="181"/>
        <end position="223"/>
    </location>
</feature>
<dbReference type="Ensembl" id="ENSCSAVT00000011856.1">
    <property type="protein sequence ID" value="ENSCSAVP00000011719.1"/>
    <property type="gene ID" value="ENSCSAVG00000006871.1"/>
</dbReference>
<accession>H2Z2A7</accession>
<dbReference type="HOGENOM" id="CLU_1242572_0_0_1"/>
<protein>
    <submittedName>
        <fullName evidence="3">Uncharacterized protein</fullName>
    </submittedName>
</protein>
<dbReference type="InParanoid" id="H2Z2A7"/>
<evidence type="ECO:0000256" key="2">
    <source>
        <dbReference type="SAM" id="MobiDB-lite"/>
    </source>
</evidence>
<reference evidence="4" key="1">
    <citation type="submission" date="2003-08" db="EMBL/GenBank/DDBJ databases">
        <authorList>
            <person name="Birren B."/>
            <person name="Nusbaum C."/>
            <person name="Abebe A."/>
            <person name="Abouelleil A."/>
            <person name="Adekoya E."/>
            <person name="Ait-zahra M."/>
            <person name="Allen N."/>
            <person name="Allen T."/>
            <person name="An P."/>
            <person name="Anderson M."/>
            <person name="Anderson S."/>
            <person name="Arachchi H."/>
            <person name="Armbruster J."/>
            <person name="Bachantsang P."/>
            <person name="Baldwin J."/>
            <person name="Barry A."/>
            <person name="Bayul T."/>
            <person name="Blitshsteyn B."/>
            <person name="Bloom T."/>
            <person name="Blye J."/>
            <person name="Boguslavskiy L."/>
            <person name="Borowsky M."/>
            <person name="Boukhgalter B."/>
            <person name="Brunache A."/>
            <person name="Butler J."/>
            <person name="Calixte N."/>
            <person name="Calvo S."/>
            <person name="Camarata J."/>
            <person name="Campo K."/>
            <person name="Chang J."/>
            <person name="Cheshatsang Y."/>
            <person name="Citroen M."/>
            <person name="Collymore A."/>
            <person name="Considine T."/>
            <person name="Cook A."/>
            <person name="Cooke P."/>
            <person name="Corum B."/>
            <person name="Cuomo C."/>
            <person name="David R."/>
            <person name="Dawoe T."/>
            <person name="Degray S."/>
            <person name="Dodge S."/>
            <person name="Dooley K."/>
            <person name="Dorje P."/>
            <person name="Dorjee K."/>
            <person name="Dorris L."/>
            <person name="Duffey N."/>
            <person name="Dupes A."/>
            <person name="Elkins T."/>
            <person name="Engels R."/>
            <person name="Erickson J."/>
            <person name="Farina A."/>
            <person name="Faro S."/>
            <person name="Ferreira P."/>
            <person name="Fischer H."/>
            <person name="Fitzgerald M."/>
            <person name="Foley K."/>
            <person name="Gage D."/>
            <person name="Galagan J."/>
            <person name="Gearin G."/>
            <person name="Gnerre S."/>
            <person name="Gnirke A."/>
            <person name="Goyette A."/>
            <person name="Graham J."/>
            <person name="Grandbois E."/>
            <person name="Gyaltsen K."/>
            <person name="Hafez N."/>
            <person name="Hagopian D."/>
            <person name="Hagos B."/>
            <person name="Hall J."/>
            <person name="Hatcher B."/>
            <person name="Heller A."/>
            <person name="Higgins H."/>
            <person name="Honan T."/>
            <person name="Horn A."/>
            <person name="Houde N."/>
            <person name="Hughes L."/>
            <person name="Hulme W."/>
            <person name="Husby E."/>
            <person name="Iliev I."/>
            <person name="Jaffe D."/>
            <person name="Jones C."/>
            <person name="Kamal M."/>
            <person name="Kamat A."/>
            <person name="Kamvysselis M."/>
            <person name="Karlsson E."/>
            <person name="Kells C."/>
            <person name="Kieu A."/>
            <person name="Kisner P."/>
            <person name="Kodira C."/>
            <person name="Kulbokas E."/>
            <person name="Labutti K."/>
            <person name="Lama D."/>
            <person name="Landers T."/>
            <person name="Leger J."/>
            <person name="Levine S."/>
            <person name="Lewis D."/>
            <person name="Lewis T."/>
            <person name="Lindblad-toh K."/>
            <person name="Liu X."/>
            <person name="Lokyitsang T."/>
            <person name="Lokyitsang Y."/>
            <person name="Lucien O."/>
            <person name="Lui A."/>
            <person name="Ma L.J."/>
            <person name="Mabbitt R."/>
            <person name="Macdonald J."/>
            <person name="Maclean C."/>
            <person name="Major J."/>
            <person name="Manning J."/>
            <person name="Marabella R."/>
            <person name="Maru K."/>
            <person name="Matthews C."/>
            <person name="Mauceli E."/>
            <person name="Mccarthy M."/>
            <person name="Mcdonough S."/>
            <person name="Mcghee T."/>
            <person name="Meldrim J."/>
            <person name="Meneus L."/>
            <person name="Mesirov J."/>
            <person name="Mihalev A."/>
            <person name="Mihova T."/>
            <person name="Mikkelsen T."/>
            <person name="Mlenga V."/>
            <person name="Moru K."/>
            <person name="Mozes J."/>
            <person name="Mulrain L."/>
            <person name="Munson G."/>
            <person name="Naylor J."/>
            <person name="Newes C."/>
            <person name="Nguyen C."/>
            <person name="Nguyen N."/>
            <person name="Nguyen T."/>
            <person name="Nicol R."/>
            <person name="Nielsen C."/>
            <person name="Nizzari M."/>
            <person name="Norbu C."/>
            <person name="Norbu N."/>
            <person name="O'donnell P."/>
            <person name="Okoawo O."/>
            <person name="O'leary S."/>
            <person name="Omotosho B."/>
            <person name="O'neill K."/>
            <person name="Osman S."/>
            <person name="Parker S."/>
            <person name="Perrin D."/>
            <person name="Phunkhang P."/>
            <person name="Piqani B."/>
            <person name="Purcell S."/>
            <person name="Rachupka T."/>
            <person name="Ramasamy U."/>
            <person name="Rameau R."/>
            <person name="Ray V."/>
            <person name="Raymond C."/>
            <person name="Retta R."/>
            <person name="Richardson S."/>
            <person name="Rise C."/>
            <person name="Rodriguez J."/>
            <person name="Rogers J."/>
            <person name="Rogov P."/>
            <person name="Rutman M."/>
            <person name="Schupbach R."/>
            <person name="Seaman C."/>
            <person name="Settipalli S."/>
            <person name="Sharpe T."/>
            <person name="Sheridan J."/>
            <person name="Sherpa N."/>
            <person name="Shi J."/>
            <person name="Smirnov S."/>
            <person name="Smith C."/>
            <person name="Sougnez C."/>
            <person name="Spencer B."/>
            <person name="Stalker J."/>
            <person name="Stange-thomann N."/>
            <person name="Stavropoulos S."/>
            <person name="Stetson K."/>
            <person name="Stone C."/>
            <person name="Stone S."/>
            <person name="Stubbs M."/>
            <person name="Talamas J."/>
            <person name="Tchuinga P."/>
            <person name="Tenzing P."/>
            <person name="Tesfaye S."/>
            <person name="Theodore J."/>
            <person name="Thoulutsang Y."/>
            <person name="Topham K."/>
            <person name="Towey S."/>
            <person name="Tsamla T."/>
            <person name="Tsomo N."/>
            <person name="Vallee D."/>
            <person name="Vassiliev H."/>
            <person name="Venkataraman V."/>
            <person name="Vinson J."/>
            <person name="Vo A."/>
            <person name="Wade C."/>
            <person name="Wang S."/>
            <person name="Wangchuk T."/>
            <person name="Wangdi T."/>
            <person name="Whittaker C."/>
            <person name="Wilkinson J."/>
            <person name="Wu Y."/>
            <person name="Wyman D."/>
            <person name="Yadav S."/>
            <person name="Yang S."/>
            <person name="Yang X."/>
            <person name="Yeager S."/>
            <person name="Yee E."/>
            <person name="Young G."/>
            <person name="Zainoun J."/>
            <person name="Zembeck L."/>
            <person name="Zimmer A."/>
            <person name="Zody M."/>
            <person name="Lander E."/>
        </authorList>
    </citation>
    <scope>NUCLEOTIDE SEQUENCE [LARGE SCALE GENOMIC DNA]</scope>
</reference>
<name>H2Z2A7_CIOSA</name>